<feature type="non-terminal residue" evidence="1">
    <location>
        <position position="1"/>
    </location>
</feature>
<dbReference type="Proteomes" id="UP000789525">
    <property type="component" value="Unassembled WGS sequence"/>
</dbReference>
<reference evidence="1" key="1">
    <citation type="submission" date="2021-06" db="EMBL/GenBank/DDBJ databases">
        <authorList>
            <person name="Kallberg Y."/>
            <person name="Tangrot J."/>
            <person name="Rosling A."/>
        </authorList>
    </citation>
    <scope>NUCLEOTIDE SEQUENCE</scope>
    <source>
        <strain evidence="1">CL356</strain>
    </source>
</reference>
<organism evidence="1 2">
    <name type="scientific">Acaulospora colombiana</name>
    <dbReference type="NCBI Taxonomy" id="27376"/>
    <lineage>
        <taxon>Eukaryota</taxon>
        <taxon>Fungi</taxon>
        <taxon>Fungi incertae sedis</taxon>
        <taxon>Mucoromycota</taxon>
        <taxon>Glomeromycotina</taxon>
        <taxon>Glomeromycetes</taxon>
        <taxon>Diversisporales</taxon>
        <taxon>Acaulosporaceae</taxon>
        <taxon>Acaulospora</taxon>
    </lineage>
</organism>
<keyword evidence="2" id="KW-1185">Reference proteome</keyword>
<proteinExistence type="predicted"/>
<accession>A0ACA9PDU2</accession>
<evidence type="ECO:0000313" key="1">
    <source>
        <dbReference type="EMBL" id="CAG8698494.1"/>
    </source>
</evidence>
<dbReference type="EMBL" id="CAJVPT010031634">
    <property type="protein sequence ID" value="CAG8698494.1"/>
    <property type="molecule type" value="Genomic_DNA"/>
</dbReference>
<sequence length="180" mass="20679">TEEGLDISMALQFYGRFKFFHELLPLVQKAKDAGEDAKMMTILAAAKGSTTDFEDLDVKNKYSLRKSSAHVSTFNDVMVKVFAERHPDITFIHVYPGVVDTPVMRINWWMSMLMDVAKPFMRKPKVAGQILLYPLLNPKFDGGAYYLNEYANKLSLNNTFTDDFTRKVWQHALQMAQVQE</sequence>
<name>A0ACA9PDU2_9GLOM</name>
<comment type="caution">
    <text evidence="1">The sequence shown here is derived from an EMBL/GenBank/DDBJ whole genome shotgun (WGS) entry which is preliminary data.</text>
</comment>
<gene>
    <name evidence="1" type="ORF">ACOLOM_LOCUS10130</name>
</gene>
<protein>
    <submittedName>
        <fullName evidence="1">12226_t:CDS:1</fullName>
    </submittedName>
</protein>
<evidence type="ECO:0000313" key="2">
    <source>
        <dbReference type="Proteomes" id="UP000789525"/>
    </source>
</evidence>